<name>A0A1V8TID5_9PEZI</name>
<feature type="domain" description="RING-type" evidence="7">
    <location>
        <begin position="222"/>
        <end position="276"/>
    </location>
</feature>
<dbReference type="SUPFAM" id="SSF57850">
    <property type="entry name" value="RING/U-box"/>
    <property type="match status" value="1"/>
</dbReference>
<evidence type="ECO:0000256" key="3">
    <source>
        <dbReference type="ARBA" id="ARBA00022833"/>
    </source>
</evidence>
<evidence type="ECO:0000256" key="6">
    <source>
        <dbReference type="SAM" id="MobiDB-lite"/>
    </source>
</evidence>
<evidence type="ECO:0000313" key="9">
    <source>
        <dbReference type="Proteomes" id="UP000192596"/>
    </source>
</evidence>
<accession>A0A1V8TID5</accession>
<protein>
    <recommendedName>
        <fullName evidence="7">RING-type domain-containing protein</fullName>
    </recommendedName>
</protein>
<feature type="compositionally biased region" description="Low complexity" evidence="6">
    <location>
        <begin position="698"/>
        <end position="716"/>
    </location>
</feature>
<dbReference type="Proteomes" id="UP000192596">
    <property type="component" value="Unassembled WGS sequence"/>
</dbReference>
<dbReference type="InterPro" id="IPR027370">
    <property type="entry name" value="Znf-RING_euk"/>
</dbReference>
<dbReference type="Gene3D" id="3.30.40.10">
    <property type="entry name" value="Zinc/RING finger domain, C3HC4 (zinc finger)"/>
    <property type="match status" value="2"/>
</dbReference>
<dbReference type="GO" id="GO:0005634">
    <property type="term" value="C:nucleus"/>
    <property type="evidence" value="ECO:0007669"/>
    <property type="project" value="TreeGrafter"/>
</dbReference>
<evidence type="ECO:0000256" key="4">
    <source>
        <dbReference type="PROSITE-ProRule" id="PRU00175"/>
    </source>
</evidence>
<evidence type="ECO:0000259" key="7">
    <source>
        <dbReference type="PROSITE" id="PS50089"/>
    </source>
</evidence>
<keyword evidence="3" id="KW-0862">Zinc</keyword>
<gene>
    <name evidence="8" type="ORF">B0A48_05266</name>
</gene>
<dbReference type="Pfam" id="PF13445">
    <property type="entry name" value="zf-RING_UBOX"/>
    <property type="match status" value="1"/>
</dbReference>
<dbReference type="AlphaFoldDB" id="A0A1V8TID5"/>
<dbReference type="InterPro" id="IPR016818">
    <property type="entry name" value="NOSIP"/>
</dbReference>
<feature type="coiled-coil region" evidence="5">
    <location>
        <begin position="69"/>
        <end position="96"/>
    </location>
</feature>
<feature type="region of interest" description="Disordered" evidence="6">
    <location>
        <begin position="119"/>
        <end position="157"/>
    </location>
</feature>
<dbReference type="InterPro" id="IPR001841">
    <property type="entry name" value="Znf_RING"/>
</dbReference>
<dbReference type="GO" id="GO:0061630">
    <property type="term" value="F:ubiquitin protein ligase activity"/>
    <property type="evidence" value="ECO:0007669"/>
    <property type="project" value="InterPro"/>
</dbReference>
<dbReference type="STRING" id="1507870.A0A1V8TID5"/>
<proteinExistence type="predicted"/>
<dbReference type="PANTHER" id="PTHR13063">
    <property type="entry name" value="ENOS INTERACTING PROTEIN"/>
    <property type="match status" value="1"/>
</dbReference>
<feature type="compositionally biased region" description="Polar residues" evidence="6">
    <location>
        <begin position="717"/>
        <end position="726"/>
    </location>
</feature>
<feature type="region of interest" description="Disordered" evidence="6">
    <location>
        <begin position="549"/>
        <end position="603"/>
    </location>
</feature>
<keyword evidence="5" id="KW-0175">Coiled coil</keyword>
<keyword evidence="2 4" id="KW-0863">Zinc-finger</keyword>
<evidence type="ECO:0000256" key="2">
    <source>
        <dbReference type="ARBA" id="ARBA00022771"/>
    </source>
</evidence>
<dbReference type="SMART" id="SM00184">
    <property type="entry name" value="RING"/>
    <property type="match status" value="2"/>
</dbReference>
<sequence length="806" mass="87879">MSHSKRNTSLAFFTAYERDELKGHWGSRSTRLSRDSFLPFGSCQLCLLPAREPVSCPSHGHLFCRECAISNLLAQGKELKRLRKEAERRVAEDAEDRVIGDEEARLKALEEFERTQAGLNGRNGASKAGMKRKADDSDITLNDGDAKRRAGAHDKAEDQASFWIPNKIPDHQKSDVQAIRKHPVCPAAAENVAHDFTLKSLVTVNFAAEKKNVSSDTSTRICPACDKPLSNATKAVLAKPCGHVLCKACSDKFQRPPEKSAHDVDFDAAVRCYVCQGDVTAGTTIEKAGKKSKKGEAGGEERGLVELSCDGTGFAGGGKSNIVKKTENWKGYTALYHILQTGEIQTVQRPFQEGGEFSPLGPGEYEVMLELRPSESWPADVATSPSQLRRWTMAADEVVSQRMIDEVEEMLEGASEVTRVQDFAQVPQAMLRRWSLVSAVLERLERPGWRDWSSEDEEEIAQLVAKARIGRESITETALLRPLSGEAFGKQKVSASGEGGILTAAVYQIPAAEPVPRRPQNIDVESMMSTPRRASFVPDTPLESLRIRRGDTFDTLPGTPRRASFVPDTPLTPDHRSSQASESSECRLSEVSLPEMPDETPRTAPPNIPEIAVEVCPDAAPIAFTPFIRRSIFDVAPKASRFSKASNSDSIASTSDSVASVKHVFVDGDTWTRNTMGSFVAVERLGVMNRSPAHSQASSVVSSRRSSIRTVSRTDSPNGTAGSSDTLHSRPLALQPVSETDSQGASRPMSRLLESQAASTAHTADSWASRFAPARGGKAPKSSWSARWTGLLQRAGTLARSRRGRK</sequence>
<evidence type="ECO:0000313" key="8">
    <source>
        <dbReference type="EMBL" id="OQO11011.1"/>
    </source>
</evidence>
<dbReference type="OrthoDB" id="116827at2759"/>
<organism evidence="8 9">
    <name type="scientific">Cryoendolithus antarcticus</name>
    <dbReference type="NCBI Taxonomy" id="1507870"/>
    <lineage>
        <taxon>Eukaryota</taxon>
        <taxon>Fungi</taxon>
        <taxon>Dikarya</taxon>
        <taxon>Ascomycota</taxon>
        <taxon>Pezizomycotina</taxon>
        <taxon>Dothideomycetes</taxon>
        <taxon>Dothideomycetidae</taxon>
        <taxon>Cladosporiales</taxon>
        <taxon>Cladosporiaceae</taxon>
        <taxon>Cryoendolithus</taxon>
    </lineage>
</organism>
<evidence type="ECO:0000256" key="1">
    <source>
        <dbReference type="ARBA" id="ARBA00022723"/>
    </source>
</evidence>
<feature type="compositionally biased region" description="Basic and acidic residues" evidence="6">
    <location>
        <begin position="144"/>
        <end position="157"/>
    </location>
</feature>
<feature type="region of interest" description="Disordered" evidence="6">
    <location>
        <begin position="691"/>
        <end position="788"/>
    </location>
</feature>
<keyword evidence="9" id="KW-1185">Reference proteome</keyword>
<reference evidence="9" key="1">
    <citation type="submission" date="2017-03" db="EMBL/GenBank/DDBJ databases">
        <title>Genomes of endolithic fungi from Antarctica.</title>
        <authorList>
            <person name="Coleine C."/>
            <person name="Masonjones S."/>
            <person name="Stajich J.E."/>
        </authorList>
    </citation>
    <scope>NUCLEOTIDE SEQUENCE [LARGE SCALE GENOMIC DNA]</scope>
    <source>
        <strain evidence="9">CCFEE 5527</strain>
    </source>
</reference>
<dbReference type="InterPro" id="IPR013083">
    <property type="entry name" value="Znf_RING/FYVE/PHD"/>
</dbReference>
<evidence type="ECO:0000256" key="5">
    <source>
        <dbReference type="SAM" id="Coils"/>
    </source>
</evidence>
<dbReference type="InParanoid" id="A0A1V8TID5"/>
<keyword evidence="1" id="KW-0479">Metal-binding</keyword>
<dbReference type="PANTHER" id="PTHR13063:SF10">
    <property type="entry name" value="NITRIC OXIDE SYNTHASE-INTERACTING PROTEIN"/>
    <property type="match status" value="1"/>
</dbReference>
<dbReference type="EMBL" id="NAJO01000007">
    <property type="protein sequence ID" value="OQO11011.1"/>
    <property type="molecule type" value="Genomic_DNA"/>
</dbReference>
<dbReference type="GO" id="GO:0008270">
    <property type="term" value="F:zinc ion binding"/>
    <property type="evidence" value="ECO:0007669"/>
    <property type="project" value="UniProtKB-KW"/>
</dbReference>
<dbReference type="PROSITE" id="PS50089">
    <property type="entry name" value="ZF_RING_2"/>
    <property type="match status" value="1"/>
</dbReference>
<comment type="caution">
    <text evidence="8">The sequence shown here is derived from an EMBL/GenBank/DDBJ whole genome shotgun (WGS) entry which is preliminary data.</text>
</comment>